<dbReference type="InParanoid" id="A0A554NDB6"/>
<sequence length="593" mass="63080">MLVFAFDRDWTVDVNPHPGRQAVPLEWVRELAHGTRHAVYAIGNQDLAEEAAVPGVVDIVGMHPDDWNRWLGGKRPDGRYERFPTRRERLALIADLHPNADGYVAVDDIDLSDVEGWDHYHAWEFVPAVKRGDVHPDLPFVDETTTTDGDPMPDGGSPAAAGIVPVDADHLGSWLDDRRDAPGFGIEHTVDGTNRTGLRRDVSATRRTLSRAVEPTFRCLPSAPGADPFDVEIAAIEMVHVADPPMAAYLPATDGPAERAAALADLAADSPFAVDVSRVLAPLERDSDTARAAALGALRRVATTRPAACTPALPTIGSLLEEDRVAPAPAPSVVRSVGGVAPADIAPLAEVVTTYLSVADPRTRRQAAGCITELTEADTVDTVPGLTALLDDRAAAHHAAHDLALIAEADPEAAKVATPVLADTLADEALNDGTRLNATVAFGRVATQYPTVATGLVDEVATLLETEHPELRSSATGLLCEIARLHADRVTAHVGTIAELLSADDDLTRENASTVSARIAKDRPDAVTEYVEQVRPLLADEQCQARANVCKALGHPGDAASLSALRAASTEDDHETVRKRARWAVSQIEGPPA</sequence>
<evidence type="ECO:0000313" key="2">
    <source>
        <dbReference type="Proteomes" id="UP000319894"/>
    </source>
</evidence>
<proteinExistence type="predicted"/>
<dbReference type="RefSeq" id="WP_144261214.1">
    <property type="nucleotide sequence ID" value="NZ_QMDX01000002.1"/>
</dbReference>
<dbReference type="AlphaFoldDB" id="A0A554NDB6"/>
<protein>
    <recommendedName>
        <fullName evidence="3">HEAT repeat-containing protein</fullName>
    </recommendedName>
</protein>
<gene>
    <name evidence="1" type="ORF">DP107_05900</name>
</gene>
<dbReference type="Proteomes" id="UP000319894">
    <property type="component" value="Unassembled WGS sequence"/>
</dbReference>
<organism evidence="1 2">
    <name type="scientific">Haloglomus irregulare</name>
    <dbReference type="NCBI Taxonomy" id="2234134"/>
    <lineage>
        <taxon>Archaea</taxon>
        <taxon>Methanobacteriati</taxon>
        <taxon>Methanobacteriota</taxon>
        <taxon>Stenosarchaea group</taxon>
        <taxon>Halobacteria</taxon>
        <taxon>Halobacteriales</taxon>
        <taxon>Natronomonadaceae</taxon>
        <taxon>Haloglomus</taxon>
    </lineage>
</organism>
<keyword evidence="2" id="KW-1185">Reference proteome</keyword>
<dbReference type="Pfam" id="PF13646">
    <property type="entry name" value="HEAT_2"/>
    <property type="match status" value="1"/>
</dbReference>
<evidence type="ECO:0000313" key="1">
    <source>
        <dbReference type="EMBL" id="TSD15374.1"/>
    </source>
</evidence>
<comment type="caution">
    <text evidence="1">The sequence shown here is derived from an EMBL/GenBank/DDBJ whole genome shotgun (WGS) entry which is preliminary data.</text>
</comment>
<dbReference type="InterPro" id="IPR011989">
    <property type="entry name" value="ARM-like"/>
</dbReference>
<dbReference type="EMBL" id="QMDX01000002">
    <property type="protein sequence ID" value="TSD15374.1"/>
    <property type="molecule type" value="Genomic_DNA"/>
</dbReference>
<accession>A0A554NDB6</accession>
<name>A0A554NDB6_9EURY</name>
<dbReference type="OrthoDB" id="197870at2157"/>
<dbReference type="InterPro" id="IPR016024">
    <property type="entry name" value="ARM-type_fold"/>
</dbReference>
<reference evidence="1 2" key="1">
    <citation type="submission" date="2018-06" db="EMBL/GenBank/DDBJ databases">
        <title>Natronomonas sp. F16-60 a new haloarchaeon isolated from a solar saltern of Isla Cristina, Huelva, Spain.</title>
        <authorList>
            <person name="Duran-Viseras A."/>
            <person name="Sanchez-Porro C."/>
            <person name="Ventosa A."/>
        </authorList>
    </citation>
    <scope>NUCLEOTIDE SEQUENCE [LARGE SCALE GENOMIC DNA]</scope>
    <source>
        <strain evidence="1 2">F16-60</strain>
    </source>
</reference>
<dbReference type="SUPFAM" id="SSF48371">
    <property type="entry name" value="ARM repeat"/>
    <property type="match status" value="1"/>
</dbReference>
<evidence type="ECO:0008006" key="3">
    <source>
        <dbReference type="Google" id="ProtNLM"/>
    </source>
</evidence>
<dbReference type="Gene3D" id="1.25.10.10">
    <property type="entry name" value="Leucine-rich Repeat Variant"/>
    <property type="match status" value="3"/>
</dbReference>